<dbReference type="EMBL" id="MBAD02002676">
    <property type="protein sequence ID" value="RLN45416.1"/>
    <property type="molecule type" value="Genomic_DNA"/>
</dbReference>
<feature type="domain" description="AMMECR1" evidence="1">
    <location>
        <begin position="195"/>
        <end position="392"/>
    </location>
</feature>
<dbReference type="InterPro" id="IPR023473">
    <property type="entry name" value="AMMECR1"/>
</dbReference>
<accession>A0A3R7G900</accession>
<organism evidence="2 3">
    <name type="scientific">Phytophthora kernoviae</name>
    <dbReference type="NCBI Taxonomy" id="325452"/>
    <lineage>
        <taxon>Eukaryota</taxon>
        <taxon>Sar</taxon>
        <taxon>Stramenopiles</taxon>
        <taxon>Oomycota</taxon>
        <taxon>Peronosporomycetes</taxon>
        <taxon>Peronosporales</taxon>
        <taxon>Peronosporaceae</taxon>
        <taxon>Phytophthora</taxon>
    </lineage>
</organism>
<evidence type="ECO:0000313" key="2">
    <source>
        <dbReference type="EMBL" id="RLN45416.1"/>
    </source>
</evidence>
<dbReference type="PANTHER" id="PTHR13016:SF0">
    <property type="entry name" value="AMME SYNDROME CANDIDATE GENE 1 PROTEIN"/>
    <property type="match status" value="1"/>
</dbReference>
<dbReference type="PROSITE" id="PS51112">
    <property type="entry name" value="AMMECR1"/>
    <property type="match status" value="1"/>
</dbReference>
<evidence type="ECO:0000259" key="1">
    <source>
        <dbReference type="PROSITE" id="PS51112"/>
    </source>
</evidence>
<reference evidence="2 3" key="1">
    <citation type="submission" date="2018-07" db="EMBL/GenBank/DDBJ databases">
        <title>Genome sequencing of oomycete isolates from Chile give support for New Zealand origin for Phytophthora kernoviae and make available the first Nothophytophthora sp. genome.</title>
        <authorList>
            <person name="Studholme D.J."/>
            <person name="Sanfuentes E."/>
            <person name="Panda P."/>
            <person name="Hill R."/>
            <person name="Sambles C."/>
            <person name="Grant M."/>
            <person name="Williams N.M."/>
            <person name="Mcdougal R.L."/>
        </authorList>
    </citation>
    <scope>NUCLEOTIDE SEQUENCE [LARGE SCALE GENOMIC DNA]</scope>
    <source>
        <strain evidence="2">Chile7</strain>
    </source>
</reference>
<dbReference type="InterPro" id="IPR027485">
    <property type="entry name" value="AMMECR1_N"/>
</dbReference>
<dbReference type="NCBIfam" id="TIGR00296">
    <property type="entry name" value="TIGR00296 family protein"/>
    <property type="match status" value="1"/>
</dbReference>
<dbReference type="InterPro" id="IPR056866">
    <property type="entry name" value="Znf_WRKY19"/>
</dbReference>
<dbReference type="Pfam" id="PF01871">
    <property type="entry name" value="AMMECR1"/>
    <property type="match status" value="1"/>
</dbReference>
<dbReference type="InterPro" id="IPR036071">
    <property type="entry name" value="AMMECR1_dom_sf"/>
</dbReference>
<dbReference type="Gene3D" id="3.30.700.20">
    <property type="entry name" value="Hypothetical protein ph0010, domain 1"/>
    <property type="match status" value="1"/>
</dbReference>
<evidence type="ECO:0000313" key="3">
    <source>
        <dbReference type="Proteomes" id="UP000284657"/>
    </source>
</evidence>
<name>A0A3R7G900_9STRA</name>
<dbReference type="Pfam" id="PF24906">
    <property type="entry name" value="Zf_WRKY19"/>
    <property type="match status" value="4"/>
</dbReference>
<dbReference type="Proteomes" id="UP000284657">
    <property type="component" value="Unassembled WGS sequence"/>
</dbReference>
<comment type="caution">
    <text evidence="2">The sequence shown here is derived from an EMBL/GenBank/DDBJ whole genome shotgun (WGS) entry which is preliminary data.</text>
</comment>
<dbReference type="AlphaFoldDB" id="A0A3R7G900"/>
<proteinExistence type="predicted"/>
<gene>
    <name evidence="2" type="ORF">BBJ29_007354</name>
</gene>
<dbReference type="SUPFAM" id="SSF143447">
    <property type="entry name" value="AMMECR1-like"/>
    <property type="match status" value="1"/>
</dbReference>
<dbReference type="PANTHER" id="PTHR13016">
    <property type="entry name" value="AMMECR1 HOMOLOG"/>
    <property type="match status" value="1"/>
</dbReference>
<protein>
    <recommendedName>
        <fullName evidence="1">AMMECR1 domain-containing protein</fullName>
    </recommendedName>
</protein>
<dbReference type="InterPro" id="IPR002733">
    <property type="entry name" value="AMMECR1_domain"/>
</dbReference>
<sequence>MFQLTDSLLRGVMHHRPQFPLELCHPDPPVFGPRKLALTFPTPESDTTSVASTPSEASTVCSPVLRQRMSLSFITNPSSNESGLEDEQAPPQADVMCSKKNCYRTANSLFGAFCEFHKPSRLCKVPQCRKCAKTGGFCISHGGGRRCRNEGCIKSAKEGGYCIAHGGGKRCREEGCSKSALAGGLCSAHGGGKRCSAPYCAKTALKGGLCIAHGGGRRCEVTGCAKSAVGGHLSIRPLFVTWEIEKQGATHLRGCIGTLAPTRLRNLRDFTFKSALRDHRFDPIGPQEIQHLHCSVSLLIDYEDADGYDDWEIGTHGIIIEFKDSRGSSYNATYLPQVAREQGWDHIETVTSLMRKAGYRRSVSEDMLSSVKVTRYRSSIHKLTYQQYLSVKQEILVRA</sequence>